<reference evidence="3 4" key="1">
    <citation type="submission" date="2020-07" db="EMBL/GenBank/DDBJ databases">
        <title>Sequencing the genomes of 1000 actinobacteria strains.</title>
        <authorList>
            <person name="Klenk H.-P."/>
        </authorList>
    </citation>
    <scope>NUCLEOTIDE SEQUENCE [LARGE SCALE GENOMIC DNA]</scope>
    <source>
        <strain evidence="3 4">DSM 103833</strain>
    </source>
</reference>
<evidence type="ECO:0000313" key="3">
    <source>
        <dbReference type="EMBL" id="NYJ01331.1"/>
    </source>
</evidence>
<dbReference type="Proteomes" id="UP000530424">
    <property type="component" value="Unassembled WGS sequence"/>
</dbReference>
<dbReference type="PANTHER" id="PTHR43156:SF2">
    <property type="entry name" value="STAGE II SPORULATION PROTEIN E"/>
    <property type="match status" value="1"/>
</dbReference>
<dbReference type="SUPFAM" id="SSF81606">
    <property type="entry name" value="PP2C-like"/>
    <property type="match status" value="1"/>
</dbReference>
<evidence type="ECO:0000259" key="2">
    <source>
        <dbReference type="SMART" id="SM00331"/>
    </source>
</evidence>
<accession>A0A853C2C1</accession>
<dbReference type="InterPro" id="IPR036457">
    <property type="entry name" value="PPM-type-like_dom_sf"/>
</dbReference>
<dbReference type="AlphaFoldDB" id="A0A853C2C1"/>
<name>A0A853C2C1_9ACTN</name>
<evidence type="ECO:0000256" key="1">
    <source>
        <dbReference type="ARBA" id="ARBA00022801"/>
    </source>
</evidence>
<feature type="domain" description="PPM-type phosphatase" evidence="2">
    <location>
        <begin position="24"/>
        <end position="237"/>
    </location>
</feature>
<evidence type="ECO:0000313" key="4">
    <source>
        <dbReference type="Proteomes" id="UP000530424"/>
    </source>
</evidence>
<gene>
    <name evidence="3" type="ORF">HNR19_002029</name>
</gene>
<comment type="caution">
    <text evidence="3">The sequence shown here is derived from an EMBL/GenBank/DDBJ whole genome shotgun (WGS) entry which is preliminary data.</text>
</comment>
<proteinExistence type="predicted"/>
<dbReference type="PANTHER" id="PTHR43156">
    <property type="entry name" value="STAGE II SPORULATION PROTEIN E-RELATED"/>
    <property type="match status" value="1"/>
</dbReference>
<dbReference type="SMART" id="SM00331">
    <property type="entry name" value="PP2C_SIG"/>
    <property type="match status" value="1"/>
</dbReference>
<keyword evidence="4" id="KW-1185">Reference proteome</keyword>
<dbReference type="EMBL" id="JACCFP010000001">
    <property type="protein sequence ID" value="NYJ01331.1"/>
    <property type="molecule type" value="Genomic_DNA"/>
</dbReference>
<dbReference type="GO" id="GO:0016791">
    <property type="term" value="F:phosphatase activity"/>
    <property type="evidence" value="ECO:0007669"/>
    <property type="project" value="TreeGrafter"/>
</dbReference>
<sequence length="248" mass="26077">MDELLSGLRDRLQELCRVPPLPDDWTCASAMLAAHGFRYGGDFFVAGLLDLPTGPGLQMVLVDVCGKGDTALPDAVQFAGALQALLGVIPADDMLQAANDYLLRQPDPEAMATAVQVVLDFGSGRYLIRSAGHPPVLRYDTTVGDCLVDNARGTALGAVAEPEFDISEGTLLPGEGLLFYTDGVVESRSQDIEVGISWLCRTAKAATLEGLDRAPAAILEQVEQGDDDRAVLILGRRGIASPGAALAG</sequence>
<dbReference type="InterPro" id="IPR001932">
    <property type="entry name" value="PPM-type_phosphatase-like_dom"/>
</dbReference>
<dbReference type="RefSeq" id="WP_179667828.1">
    <property type="nucleotide sequence ID" value="NZ_JACCFP010000001.1"/>
</dbReference>
<dbReference type="Gene3D" id="3.60.40.10">
    <property type="entry name" value="PPM-type phosphatase domain"/>
    <property type="match status" value="1"/>
</dbReference>
<keyword evidence="1" id="KW-0378">Hydrolase</keyword>
<organism evidence="3 4">
    <name type="scientific">Nocardioides thalensis</name>
    <dbReference type="NCBI Taxonomy" id="1914755"/>
    <lineage>
        <taxon>Bacteria</taxon>
        <taxon>Bacillati</taxon>
        <taxon>Actinomycetota</taxon>
        <taxon>Actinomycetes</taxon>
        <taxon>Propionibacteriales</taxon>
        <taxon>Nocardioidaceae</taxon>
        <taxon>Nocardioides</taxon>
    </lineage>
</organism>
<dbReference type="InterPro" id="IPR052016">
    <property type="entry name" value="Bact_Sigma-Reg"/>
</dbReference>
<dbReference type="Pfam" id="PF07228">
    <property type="entry name" value="SpoIIE"/>
    <property type="match status" value="1"/>
</dbReference>
<protein>
    <submittedName>
        <fullName evidence="3">Serine phosphatase RsbU (Regulator of sigma subunit)</fullName>
    </submittedName>
</protein>